<evidence type="ECO:0000313" key="2">
    <source>
        <dbReference type="Proteomes" id="UP000182264"/>
    </source>
</evidence>
<protein>
    <submittedName>
        <fullName evidence="1">Uncharacterized protein</fullName>
    </submittedName>
</protein>
<name>A0A1L3GIF1_SYNAC</name>
<dbReference type="Proteomes" id="UP000182264">
    <property type="component" value="Chromosome"/>
</dbReference>
<dbReference type="AlphaFoldDB" id="A0A1L3GIF1"/>
<proteinExistence type="predicted"/>
<sequence length="144" mass="16752">MQSRDRLAYHEKRRTRRKERRWKLGRIINTNSLLLSIHIRAQHGYMHRTHDAHGFARILIISLHSPLIAFARGRREDGEIPGRGLRDAGRENLGLQDWGLNGTRIKSDARGFSRILITNLHHPLDSLARGTESTEERQRQRLAL</sequence>
<organism evidence="1 2">
    <name type="scientific">Syntrophotalea acetylenica</name>
    <name type="common">Pelobacter acetylenicus</name>
    <dbReference type="NCBI Taxonomy" id="29542"/>
    <lineage>
        <taxon>Bacteria</taxon>
        <taxon>Pseudomonadati</taxon>
        <taxon>Thermodesulfobacteriota</taxon>
        <taxon>Desulfuromonadia</taxon>
        <taxon>Desulfuromonadales</taxon>
        <taxon>Syntrophotaleaceae</taxon>
        <taxon>Syntrophotalea</taxon>
    </lineage>
</organism>
<gene>
    <name evidence="1" type="ORF">A7E75_12350</name>
</gene>
<evidence type="ECO:0000313" key="1">
    <source>
        <dbReference type="EMBL" id="APG25712.1"/>
    </source>
</evidence>
<accession>A0A1L3GIF1</accession>
<reference evidence="1 2" key="1">
    <citation type="journal article" date="2017" name="Genome Announc.">
        <title>Complete Genome Sequences of Two Acetylene-Fermenting Pelobacter acetylenicus Strains.</title>
        <authorList>
            <person name="Sutton J.M."/>
            <person name="Baesman S.M."/>
            <person name="Fierst J.L."/>
            <person name="Poret-Peterson A.T."/>
            <person name="Oremland R.S."/>
            <person name="Dunlap D.S."/>
            <person name="Akob D.M."/>
        </authorList>
    </citation>
    <scope>NUCLEOTIDE SEQUENCE [LARGE SCALE GENOMIC DNA]</scope>
    <source>
        <strain evidence="1 2">DSM 3247</strain>
    </source>
</reference>
<keyword evidence="2" id="KW-1185">Reference proteome</keyword>
<dbReference type="EMBL" id="CP015518">
    <property type="protein sequence ID" value="APG25712.1"/>
    <property type="molecule type" value="Genomic_DNA"/>
</dbReference>